<evidence type="ECO:0000256" key="2">
    <source>
        <dbReference type="ARBA" id="ARBA00022801"/>
    </source>
</evidence>
<dbReference type="InterPro" id="IPR029070">
    <property type="entry name" value="Chitinase_insertion_sf"/>
</dbReference>
<dbReference type="FunFam" id="3.10.50.10:FF:000001">
    <property type="entry name" value="Chitinase 3-like 1"/>
    <property type="match status" value="1"/>
</dbReference>
<name>R7TGU2_CAPTE</name>
<dbReference type="InterPro" id="IPR017853">
    <property type="entry name" value="GH"/>
</dbReference>
<dbReference type="InterPro" id="IPR001579">
    <property type="entry name" value="Glyco_hydro_18_chit_AS"/>
</dbReference>
<dbReference type="PROSITE" id="PS01095">
    <property type="entry name" value="GH18_1"/>
    <property type="match status" value="1"/>
</dbReference>
<dbReference type="EnsemblMetazoa" id="CapteT205081">
    <property type="protein sequence ID" value="CapteP205081"/>
    <property type="gene ID" value="CapteG205081"/>
</dbReference>
<evidence type="ECO:0000256" key="4">
    <source>
        <dbReference type="ARBA" id="ARBA00023295"/>
    </source>
</evidence>
<evidence type="ECO:0000256" key="1">
    <source>
        <dbReference type="ARBA" id="ARBA00022729"/>
    </source>
</evidence>
<proteinExistence type="inferred from homology"/>
<dbReference type="Pfam" id="PF00704">
    <property type="entry name" value="Glyco_hydro_18"/>
    <property type="match status" value="1"/>
</dbReference>
<gene>
    <name evidence="8" type="ORF">CAPTEDRAFT_205081</name>
</gene>
<evidence type="ECO:0000256" key="3">
    <source>
        <dbReference type="ARBA" id="ARBA00023157"/>
    </source>
</evidence>
<dbReference type="EMBL" id="KB310993">
    <property type="protein sequence ID" value="ELT90300.1"/>
    <property type="molecule type" value="Genomic_DNA"/>
</dbReference>
<reference evidence="9" key="3">
    <citation type="submission" date="2015-06" db="UniProtKB">
        <authorList>
            <consortium name="EnsemblMetazoa"/>
        </authorList>
    </citation>
    <scope>IDENTIFICATION</scope>
</reference>
<dbReference type="HOGENOM" id="CLU_002833_3_1_1"/>
<dbReference type="GO" id="GO:0004568">
    <property type="term" value="F:chitinase activity"/>
    <property type="evidence" value="ECO:0007669"/>
    <property type="project" value="TreeGrafter"/>
</dbReference>
<sequence length="397" mass="44987">MYRRVCYYTNWAQYRTRPGRFVPEDVPVELCTHLIFAFATMSGNDLKAFEWNDESTDWMDGMYERFTGLKKRNPRLVTILGVGGWNFGTSKMTKMLQSASNRAEFTKHSIKFLRKWNFDGLDLDFEYPAARGSPPEDKWRFSKLVQEMANGYTKESMVTGKPRLLLTAAVAAGKFKIDAGYDVAFISKYLDFINIMTYDFHGKWEKKTGHNCPLYAHRDETGDEAYLNLEYAASYWVTQGALPSKLNIGLPLYARSFTLRDKSKNSLGAPAKSGGKAGKYTQEEGYLSFYEVCTFVKKGAQVFWIEDQQVPYAVIGDQWVGFDDENSLKLKTRWIKDHGFGGVMVWALDLDDKTGSCGGPTFPLLRAINEELGVNTHISNEIIRAPSPTPTPTPVPT</sequence>
<dbReference type="OMA" id="NWNLMAF"/>
<dbReference type="AlphaFoldDB" id="R7TGU2"/>
<evidence type="ECO:0000259" key="7">
    <source>
        <dbReference type="PROSITE" id="PS51910"/>
    </source>
</evidence>
<reference evidence="10" key="1">
    <citation type="submission" date="2012-12" db="EMBL/GenBank/DDBJ databases">
        <authorList>
            <person name="Hellsten U."/>
            <person name="Grimwood J."/>
            <person name="Chapman J.A."/>
            <person name="Shapiro H."/>
            <person name="Aerts A."/>
            <person name="Otillar R.P."/>
            <person name="Terry A.Y."/>
            <person name="Boore J.L."/>
            <person name="Simakov O."/>
            <person name="Marletaz F."/>
            <person name="Cho S.-J."/>
            <person name="Edsinger-Gonzales E."/>
            <person name="Havlak P."/>
            <person name="Kuo D.-H."/>
            <person name="Larsson T."/>
            <person name="Lv J."/>
            <person name="Arendt D."/>
            <person name="Savage R."/>
            <person name="Osoegawa K."/>
            <person name="de Jong P."/>
            <person name="Lindberg D.R."/>
            <person name="Seaver E.C."/>
            <person name="Weisblat D.A."/>
            <person name="Putnam N.H."/>
            <person name="Grigoriev I.V."/>
            <person name="Rokhsar D.S."/>
        </authorList>
    </citation>
    <scope>NUCLEOTIDE SEQUENCE</scope>
    <source>
        <strain evidence="10">I ESC-2004</strain>
    </source>
</reference>
<dbReference type="FunCoup" id="R7TGU2">
    <property type="interactions" value="38"/>
</dbReference>
<evidence type="ECO:0000256" key="6">
    <source>
        <dbReference type="RuleBase" id="RU004453"/>
    </source>
</evidence>
<keyword evidence="4 5" id="KW-0326">Glycosidase</keyword>
<dbReference type="InterPro" id="IPR001223">
    <property type="entry name" value="Glyco_hydro18_cat"/>
</dbReference>
<dbReference type="SUPFAM" id="SSF54556">
    <property type="entry name" value="Chitinase insertion domain"/>
    <property type="match status" value="1"/>
</dbReference>
<accession>R7TGU2</accession>
<dbReference type="PANTHER" id="PTHR11177:SF317">
    <property type="entry name" value="CHITINASE 12-RELATED"/>
    <property type="match status" value="1"/>
</dbReference>
<comment type="similarity">
    <text evidence="6">Belongs to the glycosyl hydrolase 18 family.</text>
</comment>
<dbReference type="EMBL" id="AMQN01003132">
    <property type="status" value="NOT_ANNOTATED_CDS"/>
    <property type="molecule type" value="Genomic_DNA"/>
</dbReference>
<dbReference type="CDD" id="cd02872">
    <property type="entry name" value="GH18_chitolectin_chitotriosidase"/>
    <property type="match status" value="1"/>
</dbReference>
<dbReference type="GO" id="GO:0005576">
    <property type="term" value="C:extracellular region"/>
    <property type="evidence" value="ECO:0007669"/>
    <property type="project" value="TreeGrafter"/>
</dbReference>
<evidence type="ECO:0000313" key="8">
    <source>
        <dbReference type="EMBL" id="ELT90300.1"/>
    </source>
</evidence>
<reference evidence="8 10" key="2">
    <citation type="journal article" date="2013" name="Nature">
        <title>Insights into bilaterian evolution from three spiralian genomes.</title>
        <authorList>
            <person name="Simakov O."/>
            <person name="Marletaz F."/>
            <person name="Cho S.J."/>
            <person name="Edsinger-Gonzales E."/>
            <person name="Havlak P."/>
            <person name="Hellsten U."/>
            <person name="Kuo D.H."/>
            <person name="Larsson T."/>
            <person name="Lv J."/>
            <person name="Arendt D."/>
            <person name="Savage R."/>
            <person name="Osoegawa K."/>
            <person name="de Jong P."/>
            <person name="Grimwood J."/>
            <person name="Chapman J.A."/>
            <person name="Shapiro H."/>
            <person name="Aerts A."/>
            <person name="Otillar R.P."/>
            <person name="Terry A.Y."/>
            <person name="Boore J.L."/>
            <person name="Grigoriev I.V."/>
            <person name="Lindberg D.R."/>
            <person name="Seaver E.C."/>
            <person name="Weisblat D.A."/>
            <person name="Putnam N.H."/>
            <person name="Rokhsar D.S."/>
        </authorList>
    </citation>
    <scope>NUCLEOTIDE SEQUENCE</scope>
    <source>
        <strain evidence="8 10">I ESC-2004</strain>
    </source>
</reference>
<protein>
    <recommendedName>
        <fullName evidence="7">GH18 domain-containing protein</fullName>
    </recommendedName>
</protein>
<keyword evidence="1" id="KW-0732">Signal</keyword>
<dbReference type="InterPro" id="IPR011583">
    <property type="entry name" value="Chitinase_II/V-like_cat"/>
</dbReference>
<dbReference type="PROSITE" id="PS51910">
    <property type="entry name" value="GH18_2"/>
    <property type="match status" value="1"/>
</dbReference>
<dbReference type="Gene3D" id="3.10.50.10">
    <property type="match status" value="1"/>
</dbReference>
<evidence type="ECO:0000256" key="5">
    <source>
        <dbReference type="RuleBase" id="RU000489"/>
    </source>
</evidence>
<dbReference type="InterPro" id="IPR050314">
    <property type="entry name" value="Glycosyl_Hydrlase_18"/>
</dbReference>
<dbReference type="OrthoDB" id="76388at2759"/>
<dbReference type="SUPFAM" id="SSF51445">
    <property type="entry name" value="(Trans)glycosidases"/>
    <property type="match status" value="1"/>
</dbReference>
<dbReference type="Gene3D" id="3.20.20.80">
    <property type="entry name" value="Glycosidases"/>
    <property type="match status" value="1"/>
</dbReference>
<dbReference type="GO" id="GO:0005975">
    <property type="term" value="P:carbohydrate metabolic process"/>
    <property type="evidence" value="ECO:0007669"/>
    <property type="project" value="InterPro"/>
</dbReference>
<dbReference type="SMART" id="SM00636">
    <property type="entry name" value="Glyco_18"/>
    <property type="match status" value="1"/>
</dbReference>
<dbReference type="PANTHER" id="PTHR11177">
    <property type="entry name" value="CHITINASE"/>
    <property type="match status" value="1"/>
</dbReference>
<evidence type="ECO:0000313" key="9">
    <source>
        <dbReference type="EnsemblMetazoa" id="CapteP205081"/>
    </source>
</evidence>
<feature type="domain" description="GH18" evidence="7">
    <location>
        <begin position="2"/>
        <end position="375"/>
    </location>
</feature>
<evidence type="ECO:0000313" key="10">
    <source>
        <dbReference type="Proteomes" id="UP000014760"/>
    </source>
</evidence>
<dbReference type="FunFam" id="3.20.20.80:FF:000007">
    <property type="entry name" value="Acidic mammalian chitinase"/>
    <property type="match status" value="1"/>
</dbReference>
<dbReference type="Proteomes" id="UP000014760">
    <property type="component" value="Unassembled WGS sequence"/>
</dbReference>
<dbReference type="GO" id="GO:0008061">
    <property type="term" value="F:chitin binding"/>
    <property type="evidence" value="ECO:0007669"/>
    <property type="project" value="InterPro"/>
</dbReference>
<organism evidence="8">
    <name type="scientific">Capitella teleta</name>
    <name type="common">Polychaete worm</name>
    <dbReference type="NCBI Taxonomy" id="283909"/>
    <lineage>
        <taxon>Eukaryota</taxon>
        <taxon>Metazoa</taxon>
        <taxon>Spiralia</taxon>
        <taxon>Lophotrochozoa</taxon>
        <taxon>Annelida</taxon>
        <taxon>Polychaeta</taxon>
        <taxon>Sedentaria</taxon>
        <taxon>Scolecida</taxon>
        <taxon>Capitellidae</taxon>
        <taxon>Capitella</taxon>
    </lineage>
</organism>
<dbReference type="STRING" id="283909.R7TGU2"/>
<keyword evidence="3" id="KW-1015">Disulfide bond</keyword>
<keyword evidence="2 5" id="KW-0378">Hydrolase</keyword>
<keyword evidence="10" id="KW-1185">Reference proteome</keyword>
<dbReference type="GO" id="GO:0006032">
    <property type="term" value="P:chitin catabolic process"/>
    <property type="evidence" value="ECO:0007669"/>
    <property type="project" value="TreeGrafter"/>
</dbReference>